<accession>A0A5C6RZP6</accession>
<name>A0A5C6RZP6_9FLAO</name>
<protein>
    <submittedName>
        <fullName evidence="1">SRPBCC family protein</fullName>
    </submittedName>
</protein>
<reference evidence="1 2" key="1">
    <citation type="submission" date="2019-08" db="EMBL/GenBank/DDBJ databases">
        <title>Genome of Vicingus serpentipes NCIMB 15042.</title>
        <authorList>
            <person name="Bowman J.P."/>
        </authorList>
    </citation>
    <scope>NUCLEOTIDE SEQUENCE [LARGE SCALE GENOMIC DNA]</scope>
    <source>
        <strain evidence="1 2">NCIMB 15042</strain>
    </source>
</reference>
<organism evidence="1 2">
    <name type="scientific">Vicingus serpentipes</name>
    <dbReference type="NCBI Taxonomy" id="1926625"/>
    <lineage>
        <taxon>Bacteria</taxon>
        <taxon>Pseudomonadati</taxon>
        <taxon>Bacteroidota</taxon>
        <taxon>Flavobacteriia</taxon>
        <taxon>Flavobacteriales</taxon>
        <taxon>Vicingaceae</taxon>
        <taxon>Vicingus</taxon>
    </lineage>
</organism>
<keyword evidence="2" id="KW-1185">Reference proteome</keyword>
<dbReference type="CDD" id="cd07820">
    <property type="entry name" value="SRPBCC_3"/>
    <property type="match status" value="1"/>
</dbReference>
<evidence type="ECO:0000313" key="2">
    <source>
        <dbReference type="Proteomes" id="UP000321721"/>
    </source>
</evidence>
<dbReference type="InterPro" id="IPR023393">
    <property type="entry name" value="START-like_dom_sf"/>
</dbReference>
<dbReference type="RefSeq" id="WP_147098350.1">
    <property type="nucleotide sequence ID" value="NZ_VOOS01000001.1"/>
</dbReference>
<proteinExistence type="predicted"/>
<evidence type="ECO:0000313" key="1">
    <source>
        <dbReference type="EMBL" id="TXB67110.1"/>
    </source>
</evidence>
<sequence>MAFYQFTKTQKVNASVDEIWDFISSPANLKEITPDYMGFDITSENTPKKMYPGLIISYKVSPLLGIKTTWVTEISQVKDKAYFVDEQRIGPYKLWHHQHIIEPLPYGVLMTDIVSYSPPFGILGAIANSIIIKGKLNEIFNYRTNAIVKRFGPYKI</sequence>
<dbReference type="Proteomes" id="UP000321721">
    <property type="component" value="Unassembled WGS sequence"/>
</dbReference>
<dbReference type="SUPFAM" id="SSF55961">
    <property type="entry name" value="Bet v1-like"/>
    <property type="match status" value="1"/>
</dbReference>
<dbReference type="AlphaFoldDB" id="A0A5C6RZP6"/>
<dbReference type="OrthoDB" id="9793552at2"/>
<dbReference type="EMBL" id="VOOS01000001">
    <property type="protein sequence ID" value="TXB67110.1"/>
    <property type="molecule type" value="Genomic_DNA"/>
</dbReference>
<comment type="caution">
    <text evidence="1">The sequence shown here is derived from an EMBL/GenBank/DDBJ whole genome shotgun (WGS) entry which is preliminary data.</text>
</comment>
<dbReference type="Gene3D" id="3.30.530.20">
    <property type="match status" value="1"/>
</dbReference>
<gene>
    <name evidence="1" type="ORF">FRY74_02690</name>
</gene>